<comment type="caution">
    <text evidence="3">The sequence shown here is derived from an EMBL/GenBank/DDBJ whole genome shotgun (WGS) entry which is preliminary data.</text>
</comment>
<organism evidence="3 4">
    <name type="scientific">Paramarasmius palmivorus</name>
    <dbReference type="NCBI Taxonomy" id="297713"/>
    <lineage>
        <taxon>Eukaryota</taxon>
        <taxon>Fungi</taxon>
        <taxon>Dikarya</taxon>
        <taxon>Basidiomycota</taxon>
        <taxon>Agaricomycotina</taxon>
        <taxon>Agaricomycetes</taxon>
        <taxon>Agaricomycetidae</taxon>
        <taxon>Agaricales</taxon>
        <taxon>Marasmiineae</taxon>
        <taxon>Marasmiaceae</taxon>
        <taxon>Paramarasmius</taxon>
    </lineage>
</organism>
<keyword evidence="4" id="KW-1185">Reference proteome</keyword>
<sequence>MAIAPVVSVAADGSIVSGPLVASVFQDTLRRLQGAETTIRRYEERMEEKDKIIAQLQDQLQILEAKYEVEEDRLKRNIEFQNRVISSLDFNIEKALESKDAWEHNCNEAKTRADAMESEVIRLSGNLKELEGRFHTSNYRIRTLEENLHAAGCVNTELSESLLRARRGNMARVAPSLIKALILVTRTLWSPTASHSEPDRLVLLQAMYEGLQQVEQVVFFVIRANMISRMISGDFDEENLVRSLGSTRPDIHRTEMHLTSDGNFTFLPGMSATPTAPRALRAETASVGPRGFKRPRVESDMEESEED</sequence>
<accession>A0AAW0DPU5</accession>
<evidence type="ECO:0000313" key="3">
    <source>
        <dbReference type="EMBL" id="KAK7052801.1"/>
    </source>
</evidence>
<evidence type="ECO:0000256" key="1">
    <source>
        <dbReference type="SAM" id="Coils"/>
    </source>
</evidence>
<dbReference type="AlphaFoldDB" id="A0AAW0DPU5"/>
<keyword evidence="1" id="KW-0175">Coiled coil</keyword>
<dbReference type="Proteomes" id="UP001383192">
    <property type="component" value="Unassembled WGS sequence"/>
</dbReference>
<evidence type="ECO:0000313" key="4">
    <source>
        <dbReference type="Proteomes" id="UP001383192"/>
    </source>
</evidence>
<evidence type="ECO:0000256" key="2">
    <source>
        <dbReference type="SAM" id="MobiDB-lite"/>
    </source>
</evidence>
<dbReference type="EMBL" id="JAYKXP010000011">
    <property type="protein sequence ID" value="KAK7052801.1"/>
    <property type="molecule type" value="Genomic_DNA"/>
</dbReference>
<dbReference type="SUPFAM" id="SSF57997">
    <property type="entry name" value="Tropomyosin"/>
    <property type="match status" value="1"/>
</dbReference>
<gene>
    <name evidence="3" type="ORF">VNI00_004119</name>
</gene>
<proteinExistence type="predicted"/>
<reference evidence="3 4" key="1">
    <citation type="submission" date="2024-01" db="EMBL/GenBank/DDBJ databases">
        <title>A draft genome for a cacao thread blight-causing isolate of Paramarasmius palmivorus.</title>
        <authorList>
            <person name="Baruah I.K."/>
            <person name="Bukari Y."/>
            <person name="Amoako-Attah I."/>
            <person name="Meinhardt L.W."/>
            <person name="Bailey B.A."/>
            <person name="Cohen S.P."/>
        </authorList>
    </citation>
    <scope>NUCLEOTIDE SEQUENCE [LARGE SCALE GENOMIC DNA]</scope>
    <source>
        <strain evidence="3 4">GH-12</strain>
    </source>
</reference>
<feature type="coiled-coil region" evidence="1">
    <location>
        <begin position="25"/>
        <end position="133"/>
    </location>
</feature>
<protein>
    <submittedName>
        <fullName evidence="3">Uncharacterized protein</fullName>
    </submittedName>
</protein>
<feature type="region of interest" description="Disordered" evidence="2">
    <location>
        <begin position="280"/>
        <end position="307"/>
    </location>
</feature>
<name>A0AAW0DPU5_9AGAR</name>